<evidence type="ECO:0000313" key="4">
    <source>
        <dbReference type="Proteomes" id="UP000275024"/>
    </source>
</evidence>
<keyword evidence="1" id="KW-0378">Hydrolase</keyword>
<name>A0A3A9VU15_9ACTN</name>
<gene>
    <name evidence="2" type="ORF">D7318_28875</name>
    <name evidence="1" type="ORF">D7319_29115</name>
</gene>
<dbReference type="EMBL" id="RBDY01000037">
    <property type="protein sequence ID" value="RKN14787.1"/>
    <property type="molecule type" value="Genomic_DNA"/>
</dbReference>
<sequence length="298" mass="33309">MLDQIADGFSHQARSPVLRSPAEHGLDFENVTFPSHDGVPLEGWFIPAPGSDKLVIANHPMGFTRAGLPTHLEPWHSIWAPSGNGFEIDFVRDYAILHRAGYHVLAYDLRNHGLSGAANGGVSSSGIFEARDVVGALAYARERPDTRDMAIGLFSRCLGCSSTFAAMTQFPEAFHGVRCLVGPQPVTARTIMGRRLAALGIPDRIDDLERRIVRRTGIDFAARSPREWARNVSVPTFLYQVRDDVLTHPSDVQEMFDNIPVAEKELRWIEGTTARWDGYLEFQRRPEPMLDWFATHMS</sequence>
<dbReference type="Proteomes" id="UP000268652">
    <property type="component" value="Unassembled WGS sequence"/>
</dbReference>
<dbReference type="EMBL" id="RBDX01000038">
    <property type="protein sequence ID" value="RKN04269.1"/>
    <property type="molecule type" value="Genomic_DNA"/>
</dbReference>
<dbReference type="Proteomes" id="UP000275024">
    <property type="component" value="Unassembled WGS sequence"/>
</dbReference>
<dbReference type="InterPro" id="IPR029058">
    <property type="entry name" value="AB_hydrolase_fold"/>
</dbReference>
<dbReference type="OrthoDB" id="9796609at2"/>
<evidence type="ECO:0000313" key="2">
    <source>
        <dbReference type="EMBL" id="RKN14787.1"/>
    </source>
</evidence>
<evidence type="ECO:0000313" key="1">
    <source>
        <dbReference type="EMBL" id="RKN04269.1"/>
    </source>
</evidence>
<dbReference type="AlphaFoldDB" id="A0A3A9VU15"/>
<protein>
    <submittedName>
        <fullName evidence="1">Alpha/beta hydrolase</fullName>
    </submittedName>
</protein>
<reference evidence="3 4" key="1">
    <citation type="submission" date="2018-09" db="EMBL/GenBank/DDBJ databases">
        <title>Streptomyces sp. nov. DS1-2, an endophytic actinomycete isolated from roots of Dendrobium scabrilingue.</title>
        <authorList>
            <person name="Kuncharoen N."/>
            <person name="Kudo T."/>
            <person name="Ohkuma M."/>
            <person name="Yuki M."/>
            <person name="Tanasupawat S."/>
        </authorList>
    </citation>
    <scope>NUCLEOTIDE SEQUENCE [LARGE SCALE GENOMIC DNA]</scope>
    <source>
        <strain evidence="1 4">AZ1-7</strain>
        <strain evidence="2 3">DS1-2</strain>
    </source>
</reference>
<comment type="caution">
    <text evidence="1">The sequence shown here is derived from an EMBL/GenBank/DDBJ whole genome shotgun (WGS) entry which is preliminary data.</text>
</comment>
<dbReference type="GO" id="GO:0016787">
    <property type="term" value="F:hydrolase activity"/>
    <property type="evidence" value="ECO:0007669"/>
    <property type="project" value="UniProtKB-KW"/>
</dbReference>
<dbReference type="Gene3D" id="3.40.50.1820">
    <property type="entry name" value="alpha/beta hydrolase"/>
    <property type="match status" value="1"/>
</dbReference>
<keyword evidence="3" id="KW-1185">Reference proteome</keyword>
<accession>A0A3A9VU15</accession>
<dbReference type="SUPFAM" id="SSF53474">
    <property type="entry name" value="alpha/beta-Hydrolases"/>
    <property type="match status" value="1"/>
</dbReference>
<organism evidence="1 4">
    <name type="scientific">Streptomyces radicis</name>
    <dbReference type="NCBI Taxonomy" id="1750517"/>
    <lineage>
        <taxon>Bacteria</taxon>
        <taxon>Bacillati</taxon>
        <taxon>Actinomycetota</taxon>
        <taxon>Actinomycetes</taxon>
        <taxon>Kitasatosporales</taxon>
        <taxon>Streptomycetaceae</taxon>
        <taxon>Streptomyces</taxon>
    </lineage>
</organism>
<proteinExistence type="predicted"/>
<evidence type="ECO:0000313" key="3">
    <source>
        <dbReference type="Proteomes" id="UP000268652"/>
    </source>
</evidence>